<evidence type="ECO:0000313" key="11">
    <source>
        <dbReference type="EMBL" id="SJZ34216.1"/>
    </source>
</evidence>
<dbReference type="RefSeq" id="WP_073303916.1">
    <property type="nucleotide sequence ID" value="NZ_FRAW01000011.1"/>
</dbReference>
<comment type="similarity">
    <text evidence="2 7">Belongs to the aspartate/ornithine carbamoyltransferase superfamily. ATCase family.</text>
</comment>
<feature type="binding site" evidence="7">
    <location>
        <position position="138"/>
    </location>
    <ligand>
        <name>carbamoyl phosphate</name>
        <dbReference type="ChEBI" id="CHEBI:58228"/>
    </ligand>
</feature>
<dbReference type="InterPro" id="IPR006131">
    <property type="entry name" value="Asp_carbamoyltransf_Asp/Orn-bd"/>
</dbReference>
<dbReference type="EMBL" id="FRAW01000011">
    <property type="protein sequence ID" value="SHK60811.1"/>
    <property type="molecule type" value="Genomic_DNA"/>
</dbReference>
<dbReference type="InterPro" id="IPR006132">
    <property type="entry name" value="Asp/Orn_carbamoyltranf_P-bd"/>
</dbReference>
<reference evidence="11 13" key="3">
    <citation type="submission" date="2017-02" db="EMBL/GenBank/DDBJ databases">
        <authorList>
            <person name="Peterson S.W."/>
        </authorList>
    </citation>
    <scope>NUCLEOTIDE SEQUENCE [LARGE SCALE GENOMIC DNA]</scope>
    <source>
        <strain evidence="11 13">ATCC 43854</strain>
    </source>
</reference>
<evidence type="ECO:0000256" key="4">
    <source>
        <dbReference type="ARBA" id="ARBA00022975"/>
    </source>
</evidence>
<reference evidence="10" key="2">
    <citation type="submission" date="2016-11" db="EMBL/GenBank/DDBJ databases">
        <authorList>
            <person name="Jaros S."/>
            <person name="Januszkiewicz K."/>
            <person name="Wedrychowicz H."/>
        </authorList>
    </citation>
    <scope>NUCLEOTIDE SEQUENCE [LARGE SCALE GENOMIC DNA]</scope>
    <source>
        <strain evidence="10">UWOS</strain>
    </source>
</reference>
<gene>
    <name evidence="7" type="primary">pyrB</name>
    <name evidence="11" type="ORF">SAMN02745108_00139</name>
    <name evidence="10" type="ORF">SAMN05720469_11138</name>
</gene>
<dbReference type="PROSITE" id="PS00097">
    <property type="entry name" value="CARBAMOYLTRANSFERASE"/>
    <property type="match status" value="1"/>
</dbReference>
<feature type="binding site" evidence="7">
    <location>
        <position position="110"/>
    </location>
    <ligand>
        <name>carbamoyl phosphate</name>
        <dbReference type="ChEBI" id="CHEBI:58228"/>
    </ligand>
</feature>
<dbReference type="GO" id="GO:0004070">
    <property type="term" value="F:aspartate carbamoyltransferase activity"/>
    <property type="evidence" value="ECO:0007669"/>
    <property type="project" value="UniProtKB-UniRule"/>
</dbReference>
<dbReference type="GO" id="GO:0006520">
    <property type="term" value="P:amino acid metabolic process"/>
    <property type="evidence" value="ECO:0007669"/>
    <property type="project" value="InterPro"/>
</dbReference>
<feature type="binding site" evidence="7">
    <location>
        <position position="267"/>
    </location>
    <ligand>
        <name>carbamoyl phosphate</name>
        <dbReference type="ChEBI" id="CHEBI:58228"/>
    </ligand>
</feature>
<accession>A0A1T4JVM1</accession>
<evidence type="ECO:0000256" key="1">
    <source>
        <dbReference type="ARBA" id="ARBA00004852"/>
    </source>
</evidence>
<dbReference type="GO" id="GO:0044205">
    <property type="term" value="P:'de novo' UMP biosynthetic process"/>
    <property type="evidence" value="ECO:0007669"/>
    <property type="project" value="UniProtKB-UniRule"/>
</dbReference>
<comment type="subunit">
    <text evidence="7">Heterododecamer (2C3:3R2) of six catalytic PyrB chains organized as two trimers (C3), and six regulatory PyrI chains organized as three dimers (R2).</text>
</comment>
<evidence type="ECO:0000313" key="10">
    <source>
        <dbReference type="EMBL" id="SHK60811.1"/>
    </source>
</evidence>
<dbReference type="EC" id="2.1.3.2" evidence="7"/>
<feature type="domain" description="Aspartate/ornithine carbamoyltransferase carbamoyl-P binding" evidence="9">
    <location>
        <begin position="8"/>
        <end position="150"/>
    </location>
</feature>
<dbReference type="UniPathway" id="UPA00070">
    <property type="reaction ID" value="UER00116"/>
</dbReference>
<dbReference type="Gene3D" id="3.40.50.1370">
    <property type="entry name" value="Aspartate/ornithine carbamoyltransferase"/>
    <property type="match status" value="2"/>
</dbReference>
<dbReference type="GO" id="GO:0006207">
    <property type="term" value="P:'de novo' pyrimidine nucleobase biosynthetic process"/>
    <property type="evidence" value="ECO:0007669"/>
    <property type="project" value="InterPro"/>
</dbReference>
<keyword evidence="4 7" id="KW-0665">Pyrimidine biosynthesis</keyword>
<dbReference type="NCBIfam" id="TIGR00670">
    <property type="entry name" value="asp_carb_tr"/>
    <property type="match status" value="1"/>
</dbReference>
<feature type="binding site" evidence="7">
    <location>
        <position position="60"/>
    </location>
    <ligand>
        <name>carbamoyl phosphate</name>
        <dbReference type="ChEBI" id="CHEBI:58228"/>
    </ligand>
</feature>
<evidence type="ECO:0000313" key="13">
    <source>
        <dbReference type="Proteomes" id="UP000190449"/>
    </source>
</evidence>
<dbReference type="Proteomes" id="UP000184275">
    <property type="component" value="Unassembled WGS sequence"/>
</dbReference>
<feature type="binding site" evidence="7">
    <location>
        <position position="171"/>
    </location>
    <ligand>
        <name>L-aspartate</name>
        <dbReference type="ChEBI" id="CHEBI:29991"/>
    </ligand>
</feature>
<evidence type="ECO:0000256" key="6">
    <source>
        <dbReference type="ARBA" id="ARBA00048859"/>
    </source>
</evidence>
<dbReference type="GO" id="GO:0005829">
    <property type="term" value="C:cytosol"/>
    <property type="evidence" value="ECO:0007669"/>
    <property type="project" value="TreeGrafter"/>
</dbReference>
<dbReference type="InterPro" id="IPR036901">
    <property type="entry name" value="Asp/Orn_carbamoylTrfase_sf"/>
</dbReference>
<proteinExistence type="inferred from homology"/>
<dbReference type="PANTHER" id="PTHR45753">
    <property type="entry name" value="ORNITHINE CARBAMOYLTRANSFERASE, MITOCHONDRIAL"/>
    <property type="match status" value="1"/>
</dbReference>
<dbReference type="STRING" id="28122.SAMN02745108_00139"/>
<dbReference type="Pfam" id="PF02729">
    <property type="entry name" value="OTCace_N"/>
    <property type="match status" value="1"/>
</dbReference>
<feature type="binding site" evidence="7">
    <location>
        <position position="141"/>
    </location>
    <ligand>
        <name>carbamoyl phosphate</name>
        <dbReference type="ChEBI" id="CHEBI:58228"/>
    </ligand>
</feature>
<dbReference type="PRINTS" id="PR00100">
    <property type="entry name" value="AOTCASE"/>
</dbReference>
<dbReference type="HAMAP" id="MF_00001">
    <property type="entry name" value="Asp_carb_tr"/>
    <property type="match status" value="1"/>
</dbReference>
<evidence type="ECO:0000313" key="12">
    <source>
        <dbReference type="Proteomes" id="UP000184275"/>
    </source>
</evidence>
<name>A0A1M6TV35_9BACT</name>
<evidence type="ECO:0000256" key="3">
    <source>
        <dbReference type="ARBA" id="ARBA00022679"/>
    </source>
</evidence>
<feature type="binding site" evidence="7">
    <location>
        <position position="88"/>
    </location>
    <ligand>
        <name>L-aspartate</name>
        <dbReference type="ChEBI" id="CHEBI:29991"/>
    </ligand>
</feature>
<reference evidence="12" key="1">
    <citation type="submission" date="2016-11" db="EMBL/GenBank/DDBJ databases">
        <authorList>
            <person name="Varghese N."/>
            <person name="Submissions S."/>
        </authorList>
    </citation>
    <scope>NUCLEOTIDE SEQUENCE [LARGE SCALE GENOMIC DNA]</scope>
    <source>
        <strain evidence="12">UWOS</strain>
    </source>
</reference>
<evidence type="ECO:0000256" key="5">
    <source>
        <dbReference type="ARBA" id="ARBA00043884"/>
    </source>
</evidence>
<protein>
    <recommendedName>
        <fullName evidence="7">Aspartate carbamoyltransferase</fullName>
        <ecNumber evidence="7">2.1.3.2</ecNumber>
    </recommendedName>
    <alternativeName>
        <fullName evidence="7">Aspartate transcarbamylase</fullName>
        <shortName evidence="7">ATCase</shortName>
    </alternativeName>
</protein>
<comment type="function">
    <text evidence="5 7">Catalyzes the condensation of carbamoyl phosphate and aspartate to form carbamoyl aspartate and inorganic phosphate, the committed step in the de novo pyrimidine nucleotide biosynthesis pathway.</text>
</comment>
<feature type="binding site" evidence="7">
    <location>
        <position position="226"/>
    </location>
    <ligand>
        <name>L-aspartate</name>
        <dbReference type="ChEBI" id="CHEBI:29991"/>
    </ligand>
</feature>
<accession>A0A1M6TV35</accession>
<dbReference type="SUPFAM" id="SSF53671">
    <property type="entry name" value="Aspartate/ornithine carbamoyltransferase"/>
    <property type="match status" value="1"/>
</dbReference>
<evidence type="ECO:0000256" key="2">
    <source>
        <dbReference type="ARBA" id="ARBA00008896"/>
    </source>
</evidence>
<dbReference type="GO" id="GO:0016597">
    <property type="term" value="F:amino acid binding"/>
    <property type="evidence" value="ECO:0007669"/>
    <property type="project" value="InterPro"/>
</dbReference>
<dbReference type="Pfam" id="PF00185">
    <property type="entry name" value="OTCace"/>
    <property type="match status" value="1"/>
</dbReference>
<dbReference type="PANTHER" id="PTHR45753:SF6">
    <property type="entry name" value="ASPARTATE CARBAMOYLTRANSFERASE"/>
    <property type="match status" value="1"/>
</dbReference>
<feature type="binding site" evidence="7">
    <location>
        <position position="61"/>
    </location>
    <ligand>
        <name>carbamoyl phosphate</name>
        <dbReference type="ChEBI" id="CHEBI:58228"/>
    </ligand>
</feature>
<dbReference type="EMBL" id="FUWU01000002">
    <property type="protein sequence ID" value="SJZ34216.1"/>
    <property type="molecule type" value="Genomic_DNA"/>
</dbReference>
<dbReference type="NCBIfam" id="NF002032">
    <property type="entry name" value="PRK00856.1"/>
    <property type="match status" value="1"/>
</dbReference>
<keyword evidence="3 7" id="KW-0808">Transferase</keyword>
<evidence type="ECO:0000259" key="8">
    <source>
        <dbReference type="Pfam" id="PF00185"/>
    </source>
</evidence>
<dbReference type="Proteomes" id="UP000190449">
    <property type="component" value="Unassembled WGS sequence"/>
</dbReference>
<organism evidence="10 12">
    <name type="scientific">Fibrobacter intestinalis</name>
    <dbReference type="NCBI Taxonomy" id="28122"/>
    <lineage>
        <taxon>Bacteria</taxon>
        <taxon>Pseudomonadati</taxon>
        <taxon>Fibrobacterota</taxon>
        <taxon>Fibrobacteria</taxon>
        <taxon>Fibrobacterales</taxon>
        <taxon>Fibrobacteraceae</taxon>
        <taxon>Fibrobacter</taxon>
    </lineage>
</organism>
<dbReference type="PRINTS" id="PR00101">
    <property type="entry name" value="ATCASE"/>
</dbReference>
<dbReference type="FunFam" id="3.40.50.1370:FF:000007">
    <property type="entry name" value="Aspartate carbamoyltransferase"/>
    <property type="match status" value="1"/>
</dbReference>
<dbReference type="InterPro" id="IPR002082">
    <property type="entry name" value="Asp_carbamoyltransf"/>
</dbReference>
<feature type="domain" description="Aspartate/ornithine carbamoyltransferase Asp/Orn-binding" evidence="8">
    <location>
        <begin position="157"/>
        <end position="304"/>
    </location>
</feature>
<evidence type="ECO:0000259" key="9">
    <source>
        <dbReference type="Pfam" id="PF02729"/>
    </source>
</evidence>
<feature type="binding site" evidence="7">
    <location>
        <position position="268"/>
    </location>
    <ligand>
        <name>carbamoyl phosphate</name>
        <dbReference type="ChEBI" id="CHEBI:58228"/>
    </ligand>
</feature>
<evidence type="ECO:0000256" key="7">
    <source>
        <dbReference type="HAMAP-Rule" id="MF_00001"/>
    </source>
</evidence>
<comment type="pathway">
    <text evidence="1 7">Pyrimidine metabolism; UMP biosynthesis via de novo pathway; (S)-dihydroorotate from bicarbonate: step 2/3.</text>
</comment>
<dbReference type="AlphaFoldDB" id="A0A1M6TV35"/>
<dbReference type="InterPro" id="IPR006130">
    <property type="entry name" value="Asp/Orn_carbamoylTrfase"/>
</dbReference>
<sequence length="312" mass="34255">MTSSLSIRHLLGLQGVSEKDIRAILDTAVEFRQLLERPVKKVPSLRGVTIVNLFFENSTRTRTSFELAEKRLSADIVNFSSSNSSVKKGETLLDTLKNIESMKIDVVVVRHKGTGVPKFLADHTKAIVLNAGDGAHEHPTQALLDMFTVEQKLGTLKGKRIAIVGDIRHSRVARSDSWGMTTLGASVTLCGPSTLLPRYRADFPQVNWETDVKKAVAGADAIIALRLQKERMEDSLLPSMREYRNYFGVTEEVLEQAKSSALIMHPGPINRGVELDSEVADGEHSVILEQVTNGVAVRMSALYLLSGGHANE</sequence>
<keyword evidence="12" id="KW-1185">Reference proteome</keyword>
<comment type="catalytic activity">
    <reaction evidence="6 7">
        <text>carbamoyl phosphate + L-aspartate = N-carbamoyl-L-aspartate + phosphate + H(+)</text>
        <dbReference type="Rhea" id="RHEA:20013"/>
        <dbReference type="ChEBI" id="CHEBI:15378"/>
        <dbReference type="ChEBI" id="CHEBI:29991"/>
        <dbReference type="ChEBI" id="CHEBI:32814"/>
        <dbReference type="ChEBI" id="CHEBI:43474"/>
        <dbReference type="ChEBI" id="CHEBI:58228"/>
        <dbReference type="EC" id="2.1.3.2"/>
    </reaction>
</comment>